<keyword evidence="2" id="KW-0804">Transcription</keyword>
<dbReference type="AlphaFoldDB" id="A0AAV1XJF6"/>
<evidence type="ECO:0000313" key="4">
    <source>
        <dbReference type="Proteomes" id="UP001497480"/>
    </source>
</evidence>
<gene>
    <name evidence="3" type="ORF">LLUT_LOCUS22779</name>
</gene>
<evidence type="ECO:0000256" key="2">
    <source>
        <dbReference type="ARBA" id="ARBA00023163"/>
    </source>
</evidence>
<accession>A0AAV1XJF6</accession>
<sequence length="116" mass="13742">MTLNTKHSYKLYVKRATRIIRKQQQQQRRRRRTTTTNPSICKPCRTFKPMKCKLSQKLQQLNNLIIPSHSGDIVKLDQLFKETADYIVLLRTQVVVMQKLIQFYGNNHENENAVLL</sequence>
<name>A0AAV1XJF6_LUPLU</name>
<dbReference type="PANTHER" id="PTHR33124">
    <property type="entry name" value="TRANSCRIPTION FACTOR IBH1-LIKE 1"/>
    <property type="match status" value="1"/>
</dbReference>
<proteinExistence type="predicted"/>
<dbReference type="InterPro" id="IPR044660">
    <property type="entry name" value="IBH1-like"/>
</dbReference>
<protein>
    <submittedName>
        <fullName evidence="3">Uncharacterized protein</fullName>
    </submittedName>
</protein>
<keyword evidence="1" id="KW-0805">Transcription regulation</keyword>
<dbReference type="EMBL" id="CAXHTB010000015">
    <property type="protein sequence ID" value="CAL0321719.1"/>
    <property type="molecule type" value="Genomic_DNA"/>
</dbReference>
<dbReference type="GO" id="GO:0006355">
    <property type="term" value="P:regulation of DNA-templated transcription"/>
    <property type="evidence" value="ECO:0007669"/>
    <property type="project" value="InterPro"/>
</dbReference>
<evidence type="ECO:0000313" key="3">
    <source>
        <dbReference type="EMBL" id="CAL0321719.1"/>
    </source>
</evidence>
<keyword evidence="4" id="KW-1185">Reference proteome</keyword>
<reference evidence="3 4" key="1">
    <citation type="submission" date="2024-03" db="EMBL/GenBank/DDBJ databases">
        <authorList>
            <person name="Martinez-Hernandez J."/>
        </authorList>
    </citation>
    <scope>NUCLEOTIDE SEQUENCE [LARGE SCALE GENOMIC DNA]</scope>
</reference>
<organism evidence="3 4">
    <name type="scientific">Lupinus luteus</name>
    <name type="common">European yellow lupine</name>
    <dbReference type="NCBI Taxonomy" id="3873"/>
    <lineage>
        <taxon>Eukaryota</taxon>
        <taxon>Viridiplantae</taxon>
        <taxon>Streptophyta</taxon>
        <taxon>Embryophyta</taxon>
        <taxon>Tracheophyta</taxon>
        <taxon>Spermatophyta</taxon>
        <taxon>Magnoliopsida</taxon>
        <taxon>eudicotyledons</taxon>
        <taxon>Gunneridae</taxon>
        <taxon>Pentapetalae</taxon>
        <taxon>rosids</taxon>
        <taxon>fabids</taxon>
        <taxon>Fabales</taxon>
        <taxon>Fabaceae</taxon>
        <taxon>Papilionoideae</taxon>
        <taxon>50 kb inversion clade</taxon>
        <taxon>genistoids sensu lato</taxon>
        <taxon>core genistoids</taxon>
        <taxon>Genisteae</taxon>
        <taxon>Lupinus</taxon>
    </lineage>
</organism>
<dbReference type="Proteomes" id="UP001497480">
    <property type="component" value="Unassembled WGS sequence"/>
</dbReference>
<comment type="caution">
    <text evidence="3">The sequence shown here is derived from an EMBL/GenBank/DDBJ whole genome shotgun (WGS) entry which is preliminary data.</text>
</comment>
<evidence type="ECO:0000256" key="1">
    <source>
        <dbReference type="ARBA" id="ARBA00023015"/>
    </source>
</evidence>
<dbReference type="PANTHER" id="PTHR33124:SF57">
    <property type="entry name" value="TRANSCRIPTION FACTOR UPBEAT-LIKE PROTEIN"/>
    <property type="match status" value="1"/>
</dbReference>